<evidence type="ECO:0000256" key="1">
    <source>
        <dbReference type="SAM" id="Coils"/>
    </source>
</evidence>
<feature type="compositionally biased region" description="Low complexity" evidence="2">
    <location>
        <begin position="1"/>
        <end position="13"/>
    </location>
</feature>
<evidence type="ECO:0000256" key="2">
    <source>
        <dbReference type="SAM" id="MobiDB-lite"/>
    </source>
</evidence>
<dbReference type="EMBL" id="JAUCMV010000003">
    <property type="protein sequence ID" value="KAK0413709.1"/>
    <property type="molecule type" value="Genomic_DNA"/>
</dbReference>
<reference evidence="3" key="1">
    <citation type="submission" date="2023-06" db="EMBL/GenBank/DDBJ databases">
        <title>Genomic analysis of the entomopathogenic nematode Steinernema hermaphroditum.</title>
        <authorList>
            <person name="Schwarz E.M."/>
            <person name="Heppert J.K."/>
            <person name="Baniya A."/>
            <person name="Schwartz H.T."/>
            <person name="Tan C.-H."/>
            <person name="Antoshechkin I."/>
            <person name="Sternberg P.W."/>
            <person name="Goodrich-Blair H."/>
            <person name="Dillman A.R."/>
        </authorList>
    </citation>
    <scope>NUCLEOTIDE SEQUENCE</scope>
    <source>
        <strain evidence="3">PS9179</strain>
        <tissue evidence="3">Whole animal</tissue>
    </source>
</reference>
<proteinExistence type="predicted"/>
<dbReference type="Proteomes" id="UP001175271">
    <property type="component" value="Unassembled WGS sequence"/>
</dbReference>
<organism evidence="3 4">
    <name type="scientific">Steinernema hermaphroditum</name>
    <dbReference type="NCBI Taxonomy" id="289476"/>
    <lineage>
        <taxon>Eukaryota</taxon>
        <taxon>Metazoa</taxon>
        <taxon>Ecdysozoa</taxon>
        <taxon>Nematoda</taxon>
        <taxon>Chromadorea</taxon>
        <taxon>Rhabditida</taxon>
        <taxon>Tylenchina</taxon>
        <taxon>Panagrolaimomorpha</taxon>
        <taxon>Strongyloidoidea</taxon>
        <taxon>Steinernematidae</taxon>
        <taxon>Steinernema</taxon>
    </lineage>
</organism>
<protein>
    <submittedName>
        <fullName evidence="3">Uncharacterized protein</fullName>
    </submittedName>
</protein>
<gene>
    <name evidence="3" type="ORF">QR680_006956</name>
</gene>
<evidence type="ECO:0000313" key="3">
    <source>
        <dbReference type="EMBL" id="KAK0413709.1"/>
    </source>
</evidence>
<sequence>MHHSSSSSTGGSSPELQNAMENAYKERINMLSSEIEDLWKKLDNLKEELAKRDEKEKDWLSKERYYEMKISTLESSKLQINDMGEELEGQYEKLTVKVAERDKTIAQKDTAIERLREEKADLEQQNSRLSTEVESLRQSLKTAEAIASKIDPLRSQLENVKSENDELKDKLALCTSAAAERDAERHMNKLLTDTCKLLQSEVSYANAILSKKTATAEQALQQVAALKTELLDQKDEMGVLVQGIRELLQKVLSREQITDSRVVSLKEERDEAERK</sequence>
<feature type="region of interest" description="Disordered" evidence="2">
    <location>
        <begin position="1"/>
        <end position="22"/>
    </location>
</feature>
<comment type="caution">
    <text evidence="3">The sequence shown here is derived from an EMBL/GenBank/DDBJ whole genome shotgun (WGS) entry which is preliminary data.</text>
</comment>
<name>A0AA39HZL4_9BILA</name>
<keyword evidence="1" id="KW-0175">Coiled coil</keyword>
<feature type="coiled-coil region" evidence="1">
    <location>
        <begin position="28"/>
        <end position="55"/>
    </location>
</feature>
<keyword evidence="4" id="KW-1185">Reference proteome</keyword>
<evidence type="ECO:0000313" key="4">
    <source>
        <dbReference type="Proteomes" id="UP001175271"/>
    </source>
</evidence>
<dbReference type="AlphaFoldDB" id="A0AA39HZL4"/>
<feature type="coiled-coil region" evidence="1">
    <location>
        <begin position="209"/>
        <end position="236"/>
    </location>
</feature>
<dbReference type="Gene3D" id="1.10.287.2610">
    <property type="match status" value="1"/>
</dbReference>
<accession>A0AA39HZL4</accession>
<feature type="coiled-coil region" evidence="1">
    <location>
        <begin position="105"/>
        <end position="177"/>
    </location>
</feature>